<name>A0A1Z3HJH9_9CYAN</name>
<dbReference type="GO" id="GO:0005829">
    <property type="term" value="C:cytosol"/>
    <property type="evidence" value="ECO:0007669"/>
    <property type="project" value="TreeGrafter"/>
</dbReference>
<protein>
    <submittedName>
        <fullName evidence="5">cAMP-binding domain protein</fullName>
    </submittedName>
</protein>
<dbReference type="GO" id="GO:0003677">
    <property type="term" value="F:DNA binding"/>
    <property type="evidence" value="ECO:0007669"/>
    <property type="project" value="UniProtKB-KW"/>
</dbReference>
<dbReference type="AlphaFoldDB" id="A0A1Z3HJH9"/>
<evidence type="ECO:0000313" key="6">
    <source>
        <dbReference type="Proteomes" id="UP000191901"/>
    </source>
</evidence>
<evidence type="ECO:0000256" key="3">
    <source>
        <dbReference type="ARBA" id="ARBA00023163"/>
    </source>
</evidence>
<dbReference type="PANTHER" id="PTHR24567:SF74">
    <property type="entry name" value="HTH-TYPE TRANSCRIPTIONAL REGULATOR ARCR"/>
    <property type="match status" value="1"/>
</dbReference>
<dbReference type="InterPro" id="IPR012318">
    <property type="entry name" value="HTH_CRP"/>
</dbReference>
<dbReference type="InterPro" id="IPR014710">
    <property type="entry name" value="RmlC-like_jellyroll"/>
</dbReference>
<dbReference type="SUPFAM" id="SSF51206">
    <property type="entry name" value="cAMP-binding domain-like"/>
    <property type="match status" value="1"/>
</dbReference>
<dbReference type="SUPFAM" id="SSF46785">
    <property type="entry name" value="Winged helix' DNA-binding domain"/>
    <property type="match status" value="1"/>
</dbReference>
<dbReference type="PANTHER" id="PTHR24567">
    <property type="entry name" value="CRP FAMILY TRANSCRIPTIONAL REGULATORY PROTEIN"/>
    <property type="match status" value="1"/>
</dbReference>
<dbReference type="RefSeq" id="WP_088429381.1">
    <property type="nucleotide sequence ID" value="NZ_CP021983.2"/>
</dbReference>
<dbReference type="InterPro" id="IPR036390">
    <property type="entry name" value="WH_DNA-bd_sf"/>
</dbReference>
<evidence type="ECO:0000313" key="5">
    <source>
        <dbReference type="EMBL" id="ASC70484.1"/>
    </source>
</evidence>
<dbReference type="GO" id="GO:0003700">
    <property type="term" value="F:DNA-binding transcription factor activity"/>
    <property type="evidence" value="ECO:0007669"/>
    <property type="project" value="TreeGrafter"/>
</dbReference>
<dbReference type="PROSITE" id="PS50042">
    <property type="entry name" value="CNMP_BINDING_3"/>
    <property type="match status" value="1"/>
</dbReference>
<dbReference type="InterPro" id="IPR036388">
    <property type="entry name" value="WH-like_DNA-bd_sf"/>
</dbReference>
<accession>A0A1Z3HJH9</accession>
<dbReference type="OrthoDB" id="530633at2"/>
<keyword evidence="3" id="KW-0804">Transcription</keyword>
<dbReference type="Gene3D" id="1.10.10.10">
    <property type="entry name" value="Winged helix-like DNA-binding domain superfamily/Winged helix DNA-binding domain"/>
    <property type="match status" value="1"/>
</dbReference>
<dbReference type="KEGG" id="hhg:XM38_014230"/>
<evidence type="ECO:0000256" key="2">
    <source>
        <dbReference type="ARBA" id="ARBA00023125"/>
    </source>
</evidence>
<proteinExistence type="predicted"/>
<dbReference type="Gene3D" id="2.60.120.10">
    <property type="entry name" value="Jelly Rolls"/>
    <property type="match status" value="1"/>
</dbReference>
<dbReference type="EMBL" id="CP021983">
    <property type="protein sequence ID" value="ASC70484.1"/>
    <property type="molecule type" value="Genomic_DNA"/>
</dbReference>
<organism evidence="5 6">
    <name type="scientific">Halomicronema hongdechloris C2206</name>
    <dbReference type="NCBI Taxonomy" id="1641165"/>
    <lineage>
        <taxon>Bacteria</taxon>
        <taxon>Bacillati</taxon>
        <taxon>Cyanobacteriota</taxon>
        <taxon>Cyanophyceae</taxon>
        <taxon>Nodosilineales</taxon>
        <taxon>Nodosilineaceae</taxon>
        <taxon>Halomicronema</taxon>
    </lineage>
</organism>
<sequence length="242" mass="26761">MSRLIDAERLQRIGLFAELEPSLLDYLAAQSQLLTYAPNESVFYEGDALPACLYLLVTGSLRIAKVADSGKETILRLLPAGEVFAAPALFGNGRAPATATAIEPVEVLTVQRQALLEGFRQAPELALHLLVVFNQRLQQLHHRVHGLASERAIVRLIHYLEHCAANAGLGPEREGEPNQAGTQSLHLTHYQIARSIGITYEECVRLFKQLKPAVSYRRGGNVTILDWQQLHDIAQRQSEGTL</sequence>
<dbReference type="InterPro" id="IPR018490">
    <property type="entry name" value="cNMP-bd_dom_sf"/>
</dbReference>
<gene>
    <name evidence="5" type="ORF">XM38_014230</name>
</gene>
<keyword evidence="1" id="KW-0805">Transcription regulation</keyword>
<evidence type="ECO:0000256" key="1">
    <source>
        <dbReference type="ARBA" id="ARBA00023015"/>
    </source>
</evidence>
<dbReference type="InterPro" id="IPR000595">
    <property type="entry name" value="cNMP-bd_dom"/>
</dbReference>
<dbReference type="Pfam" id="PF00027">
    <property type="entry name" value="cNMP_binding"/>
    <property type="match status" value="1"/>
</dbReference>
<evidence type="ECO:0000259" key="4">
    <source>
        <dbReference type="PROSITE" id="PS50042"/>
    </source>
</evidence>
<feature type="domain" description="Cyclic nucleotide-binding" evidence="4">
    <location>
        <begin position="15"/>
        <end position="115"/>
    </location>
</feature>
<reference evidence="5 6" key="1">
    <citation type="journal article" date="2016" name="Biochim. Biophys. Acta">
        <title>Characterization of red-shifted phycobilisomes isolated from the chlorophyll f-containing cyanobacterium Halomicronema hongdechloris.</title>
        <authorList>
            <person name="Li Y."/>
            <person name="Lin Y."/>
            <person name="Garvey C.J."/>
            <person name="Birch D."/>
            <person name="Corkery R.W."/>
            <person name="Loughlin P.C."/>
            <person name="Scheer H."/>
            <person name="Willows R.D."/>
            <person name="Chen M."/>
        </authorList>
    </citation>
    <scope>NUCLEOTIDE SEQUENCE [LARGE SCALE GENOMIC DNA]</scope>
    <source>
        <strain evidence="5 6">C2206</strain>
    </source>
</reference>
<dbReference type="SMART" id="SM00100">
    <property type="entry name" value="cNMP"/>
    <property type="match status" value="1"/>
</dbReference>
<keyword evidence="2" id="KW-0238">DNA-binding</keyword>
<keyword evidence="6" id="KW-1185">Reference proteome</keyword>
<dbReference type="InterPro" id="IPR050397">
    <property type="entry name" value="Env_Response_Regulators"/>
</dbReference>
<dbReference type="Pfam" id="PF13545">
    <property type="entry name" value="HTH_Crp_2"/>
    <property type="match status" value="1"/>
</dbReference>
<dbReference type="CDD" id="cd00038">
    <property type="entry name" value="CAP_ED"/>
    <property type="match status" value="1"/>
</dbReference>
<dbReference type="Proteomes" id="UP000191901">
    <property type="component" value="Chromosome"/>
</dbReference>